<reference evidence="3" key="1">
    <citation type="submission" date="2019-09" db="EMBL/GenBank/DDBJ databases">
        <title>Mumia zhuanghuii sp. nov. isolated from the intestinal contents of plateau pika (Ochotona curzoniae) in the Qinghai-Tibet plateau of China.</title>
        <authorList>
            <person name="Tian Z."/>
        </authorList>
    </citation>
    <scope>NUCLEOTIDE SEQUENCE [LARGE SCALE GENOMIC DNA]</scope>
    <source>
        <strain evidence="3">JCM 30598</strain>
    </source>
</reference>
<name>A0A5J5J3I2_9MICO</name>
<proteinExistence type="predicted"/>
<dbReference type="Pfam" id="PF00300">
    <property type="entry name" value="His_Phos_1"/>
    <property type="match status" value="1"/>
</dbReference>
<protein>
    <submittedName>
        <fullName evidence="2">Histidine phosphatase family protein</fullName>
    </submittedName>
</protein>
<organism evidence="2 3">
    <name type="scientific">Microbacterium rhizomatis</name>
    <dbReference type="NCBI Taxonomy" id="1631477"/>
    <lineage>
        <taxon>Bacteria</taxon>
        <taxon>Bacillati</taxon>
        <taxon>Actinomycetota</taxon>
        <taxon>Actinomycetes</taxon>
        <taxon>Micrococcales</taxon>
        <taxon>Microbacteriaceae</taxon>
        <taxon>Microbacterium</taxon>
    </lineage>
</organism>
<dbReference type="AlphaFoldDB" id="A0A5J5J3I2"/>
<dbReference type="InterPro" id="IPR013078">
    <property type="entry name" value="His_Pase_superF_clade-1"/>
</dbReference>
<evidence type="ECO:0000313" key="2">
    <source>
        <dbReference type="EMBL" id="KAA9108000.1"/>
    </source>
</evidence>
<dbReference type="GO" id="GO:0005737">
    <property type="term" value="C:cytoplasm"/>
    <property type="evidence" value="ECO:0007669"/>
    <property type="project" value="TreeGrafter"/>
</dbReference>
<sequence>MRLIFVRHGQTPANVKGILDTRVPGPGLTSLGLQQAESLPGALRDETIDAIYVSTMVRTQLTAAFLSASLEIETIERSGLCEIGAGDLEGLADEASVRRYMTTIFDWTADHLDLRIPGGESGTEFLARYDPVIAEAAGASSTAVIVSHGAAIRAWCALRASNLPPDFIAHHQLHNTGVVIVEGDPGAGWRVESFMGEAIGGNTLDSAESGPAGDDFAPSGGVHPAASHPFPADPSP</sequence>
<dbReference type="PANTHER" id="PTHR48100">
    <property type="entry name" value="BROAD-SPECIFICITY PHOSPHATASE YOR283W-RELATED"/>
    <property type="match status" value="1"/>
</dbReference>
<dbReference type="OrthoDB" id="9793115at2"/>
<dbReference type="InterPro" id="IPR029033">
    <property type="entry name" value="His_PPase_superfam"/>
</dbReference>
<comment type="caution">
    <text evidence="2">The sequence shown here is derived from an EMBL/GenBank/DDBJ whole genome shotgun (WGS) entry which is preliminary data.</text>
</comment>
<accession>A0A5J5J3I2</accession>
<dbReference type="SMART" id="SM00855">
    <property type="entry name" value="PGAM"/>
    <property type="match status" value="1"/>
</dbReference>
<feature type="region of interest" description="Disordered" evidence="1">
    <location>
        <begin position="200"/>
        <end position="236"/>
    </location>
</feature>
<gene>
    <name evidence="2" type="ORF">F6B43_11310</name>
</gene>
<dbReference type="PANTHER" id="PTHR48100:SF58">
    <property type="entry name" value="PE-PGRS FAMILY PROTEIN PE_PGRS11"/>
    <property type="match status" value="1"/>
</dbReference>
<dbReference type="RefSeq" id="WP_150449031.1">
    <property type="nucleotide sequence ID" value="NZ_VYSA01000002.1"/>
</dbReference>
<keyword evidence="3" id="KW-1185">Reference proteome</keyword>
<evidence type="ECO:0000313" key="3">
    <source>
        <dbReference type="Proteomes" id="UP000325827"/>
    </source>
</evidence>
<evidence type="ECO:0000256" key="1">
    <source>
        <dbReference type="SAM" id="MobiDB-lite"/>
    </source>
</evidence>
<dbReference type="Proteomes" id="UP000325827">
    <property type="component" value="Unassembled WGS sequence"/>
</dbReference>
<dbReference type="EMBL" id="VYSA01000002">
    <property type="protein sequence ID" value="KAA9108000.1"/>
    <property type="molecule type" value="Genomic_DNA"/>
</dbReference>
<dbReference type="CDD" id="cd07067">
    <property type="entry name" value="HP_PGM_like"/>
    <property type="match status" value="1"/>
</dbReference>
<dbReference type="Gene3D" id="3.40.50.1240">
    <property type="entry name" value="Phosphoglycerate mutase-like"/>
    <property type="match status" value="1"/>
</dbReference>
<dbReference type="GO" id="GO:0016791">
    <property type="term" value="F:phosphatase activity"/>
    <property type="evidence" value="ECO:0007669"/>
    <property type="project" value="TreeGrafter"/>
</dbReference>
<dbReference type="InterPro" id="IPR050275">
    <property type="entry name" value="PGM_Phosphatase"/>
</dbReference>
<dbReference type="SUPFAM" id="SSF53254">
    <property type="entry name" value="Phosphoglycerate mutase-like"/>
    <property type="match status" value="1"/>
</dbReference>